<dbReference type="PANTHER" id="PTHR44533:SF4">
    <property type="entry name" value="DEAD_H RNA HELICASE, PUTATIVE-RELATED"/>
    <property type="match status" value="1"/>
</dbReference>
<dbReference type="GO" id="GO:0005524">
    <property type="term" value="F:ATP binding"/>
    <property type="evidence" value="ECO:0007669"/>
    <property type="project" value="UniProtKB-KW"/>
</dbReference>
<dbReference type="OrthoDB" id="2320933at2759"/>
<protein>
    <submittedName>
        <fullName evidence="8">P-loop containing nucleoside triphosphate hydrolase protein</fullName>
    </submittedName>
</protein>
<dbReference type="PROSITE" id="PS51194">
    <property type="entry name" value="HELICASE_CTER"/>
    <property type="match status" value="1"/>
</dbReference>
<feature type="domain" description="Helicase C-terminal" evidence="7">
    <location>
        <begin position="1287"/>
        <end position="1435"/>
    </location>
</feature>
<feature type="domain" description="Helicase ATP-binding" evidence="6">
    <location>
        <begin position="814"/>
        <end position="987"/>
    </location>
</feature>
<dbReference type="InterPro" id="IPR014001">
    <property type="entry name" value="Helicase_ATP-bd"/>
</dbReference>
<feature type="region of interest" description="Disordered" evidence="5">
    <location>
        <begin position="568"/>
        <end position="622"/>
    </location>
</feature>
<keyword evidence="9" id="KW-1185">Reference proteome</keyword>
<evidence type="ECO:0000256" key="5">
    <source>
        <dbReference type="SAM" id="MobiDB-lite"/>
    </source>
</evidence>
<evidence type="ECO:0000256" key="4">
    <source>
        <dbReference type="ARBA" id="ARBA00022840"/>
    </source>
</evidence>
<evidence type="ECO:0000256" key="3">
    <source>
        <dbReference type="ARBA" id="ARBA00022806"/>
    </source>
</evidence>
<dbReference type="GO" id="GO:0005737">
    <property type="term" value="C:cytoplasm"/>
    <property type="evidence" value="ECO:0007669"/>
    <property type="project" value="TreeGrafter"/>
</dbReference>
<gene>
    <name evidence="8" type="ORF">EJ06DRAFT_547848</name>
</gene>
<dbReference type="SMART" id="SM00487">
    <property type="entry name" value="DEXDc"/>
    <property type="match status" value="1"/>
</dbReference>
<name>A0A6G1I326_9PEZI</name>
<dbReference type="InterPro" id="IPR059032">
    <property type="entry name" value="WHD_DDX60"/>
</dbReference>
<dbReference type="GO" id="GO:0016787">
    <property type="term" value="F:hydrolase activity"/>
    <property type="evidence" value="ECO:0007669"/>
    <property type="project" value="UniProtKB-KW"/>
</dbReference>
<dbReference type="Pfam" id="PF26076">
    <property type="entry name" value="WHD_DDX60"/>
    <property type="match status" value="1"/>
</dbReference>
<dbReference type="Proteomes" id="UP000799640">
    <property type="component" value="Unassembled WGS sequence"/>
</dbReference>
<feature type="compositionally biased region" description="Polar residues" evidence="5">
    <location>
        <begin position="1787"/>
        <end position="1802"/>
    </location>
</feature>
<dbReference type="GO" id="GO:0003676">
    <property type="term" value="F:nucleic acid binding"/>
    <property type="evidence" value="ECO:0007669"/>
    <property type="project" value="InterPro"/>
</dbReference>
<feature type="compositionally biased region" description="Basic and acidic residues" evidence="5">
    <location>
        <begin position="1246"/>
        <end position="1263"/>
    </location>
</feature>
<dbReference type="Pfam" id="PF00270">
    <property type="entry name" value="DEAD"/>
    <property type="match status" value="1"/>
</dbReference>
<dbReference type="PROSITE" id="PS51192">
    <property type="entry name" value="HELICASE_ATP_BIND_1"/>
    <property type="match status" value="1"/>
</dbReference>
<evidence type="ECO:0000313" key="8">
    <source>
        <dbReference type="EMBL" id="KAF2402581.1"/>
    </source>
</evidence>
<dbReference type="InterPro" id="IPR001650">
    <property type="entry name" value="Helicase_C-like"/>
</dbReference>
<dbReference type="PANTHER" id="PTHR44533">
    <property type="entry name" value="DEAD/H RNA HELICASE, PUTATIVE-RELATED"/>
    <property type="match status" value="1"/>
</dbReference>
<accession>A0A6G1I326</accession>
<dbReference type="Pfam" id="PF00271">
    <property type="entry name" value="Helicase_C"/>
    <property type="match status" value="1"/>
</dbReference>
<dbReference type="SUPFAM" id="SSF52540">
    <property type="entry name" value="P-loop containing nucleoside triphosphate hydrolases"/>
    <property type="match status" value="1"/>
</dbReference>
<keyword evidence="2 8" id="KW-0378">Hydrolase</keyword>
<evidence type="ECO:0000256" key="2">
    <source>
        <dbReference type="ARBA" id="ARBA00022801"/>
    </source>
</evidence>
<feature type="compositionally biased region" description="Basic residues" evidence="5">
    <location>
        <begin position="1235"/>
        <end position="1245"/>
    </location>
</feature>
<keyword evidence="1" id="KW-0547">Nucleotide-binding</keyword>
<dbReference type="InterPro" id="IPR055124">
    <property type="entry name" value="PIN-like_DDX60"/>
</dbReference>
<dbReference type="GO" id="GO:0004386">
    <property type="term" value="F:helicase activity"/>
    <property type="evidence" value="ECO:0007669"/>
    <property type="project" value="UniProtKB-KW"/>
</dbReference>
<sequence>MEPFVCENPVLQWYQTIRTRRVDLVGDFAGSELCLIELDSLLLHCFSNTSLDFSDGCQILHAAYIVEKLLRDLVSRKCNFNIVCFEQNEGLCVPPMAHRRDRPKYILARWIIYRHLQRTLSSSGSGISLHTFGAFTDAVFAQYLQDTDTYFVMCHDGAVSSSAQCDANPGKPEDYRSKPPPSVWNSAGRAIPRDFHDTKWPFVEEEVENPVNTVDKTSSLPPPPKDESEERPRRARPPPSDVEGKIAFRAMISWFIAKQYNVALINELTFVDTKAWSVVLEFERVEASTRFSAFYTTKPTEHVAPLHTLPAAEKLSVREQVTVYALNNALSRGSMKHGEARLMLLHTSAISFLPLRSRRFPMPKYPIWICSLLSRFSTEVTSLLRSDGFHYWLDFEKGPFNLVDFVDGRLMAFIMDNDEFCSALLAHDAVKAKFEALGEMLSGVVRQNIARITPPKTAARADTAVDTDTSPKSDEYAILPFKNPVFNKHLAPVILRVDDEQIPHITLDQAKIFLELTHWHNHKKALAVKGPPKVDDKWARRRNQRFLAEMQAYAASLMNASGKMMEPETVVAVSSTESDSSSSGPAVQPTKTRKPTGKENKKGQPSKNSKKPGPTKKGGKAAALEAAAAVKAGKDQARADINASFWKETCKHIMLQKDPQLRYVAARAHLRSIPAGDLLIPEIELFAIDCLLRIWATERKLNDADSGLGIPALIWDAFLRLSKVRAGMTTTVVAALEKISKELGFSAIKFESSSPDRPLAFLCYGTSVPGSLSIPGSPVDFQLEHCGPYFDRNIDSAPDDRVPFNPDAWQRKVLDAIDRDESLLVVAPTSAGKTFISFYAMKKVLKGSDDGIVVYVAPTKALVNQIAAEIQAQFSKKYKHAGRSVWGIHTRDFRVNDPSTCQILVTVPHILQIMLLSPVHAQKASSWSCRVKRIIFDEVHCIGQAEDGLIWQQLLLQAPCPIIALSATVGNPKEFGDWLSSTQEANGMKLTTVQHHSRYSDLRKFIYVPPKTFCFSGLPDAPRIHTPGLDDREGFSLVHPVASLANKSRTMPNDLSLEGRDCLRLWNCMAKHQTEKYPLPSNLHPKRALPSVIKKVDVLKWEAGLKAVLAQWIADHASPFETVRNELGKELDCPARRDVLATKHNCNAKCEAREVHAESLKSTILPALADLHAKGALPCIVFNWDRTHCEQLARTIIDELKMKEELWKETSPIWKKEMADYAEYLREQEAATARVKKAKAPKKVKGRDEEGEKPSAKEDKREGVGLRESKWACFNPKAPLNGFHFVDVKKLAPSELAQYQAELRGRKVSKWLIEALERGIGIHHSGMNRKYRIIVEVLFRKGFLRVIIATGTLALGINMPCKTVMFAGDSVFLTALNFRQCAGRAGRRSFDVLGNVVFLCVPTVKVFRLIGSRLPDLSGHFPITTSMVLRLAVLLHGSGNSPYANQTINAILSQPCLYLGSGDSRAAVLHHLRFSIEYLRRQYLLDARGVPINFAGCVSHLYYTEGSAWVFHALLSSGYLHKLCADIDTKPQSTCRTLMLVMAHLFGQRPARQADSEFIDKVVHRSSSVVFLPPLPVPAQDVIAAHNADTLAVFVAYVRTFAEQHLKSPDVALPLTGVAVGGSGGPATPGTLPAPTVRSAFVALSGHGDEFGSIAELCSTVRGGVFLEEAVVPYLPVEKSEPLNAYLYDFYKHGSVKELEVANGIRRSDVWYALADFSLVLATIVTSIANILDETARPDEGMEDVVGVEDERVTQEENEVLAKSTPETSGSSSDDEGESDDAAAVMESSTGEGTRSSQNRTTPAETIHIDLQGLPKVLQAFTQLKASFDEKFTRMWA</sequence>
<feature type="region of interest" description="Disordered" evidence="5">
    <location>
        <begin position="1235"/>
        <end position="1263"/>
    </location>
</feature>
<feature type="compositionally biased region" description="Basic residues" evidence="5">
    <location>
        <begin position="608"/>
        <end position="619"/>
    </location>
</feature>
<dbReference type="EMBL" id="ML996691">
    <property type="protein sequence ID" value="KAF2402581.1"/>
    <property type="molecule type" value="Genomic_DNA"/>
</dbReference>
<dbReference type="SMART" id="SM00490">
    <property type="entry name" value="HELICc"/>
    <property type="match status" value="1"/>
</dbReference>
<evidence type="ECO:0000313" key="9">
    <source>
        <dbReference type="Proteomes" id="UP000799640"/>
    </source>
</evidence>
<evidence type="ECO:0000259" key="6">
    <source>
        <dbReference type="PROSITE" id="PS51192"/>
    </source>
</evidence>
<dbReference type="FunFam" id="3.40.50.300:FF:001039">
    <property type="entry name" value="ATP-dependent RNA helicase DDX60"/>
    <property type="match status" value="1"/>
</dbReference>
<dbReference type="InterPro" id="IPR027417">
    <property type="entry name" value="P-loop_NTPase"/>
</dbReference>
<reference evidence="8" key="1">
    <citation type="journal article" date="2020" name="Stud. Mycol.">
        <title>101 Dothideomycetes genomes: a test case for predicting lifestyles and emergence of pathogens.</title>
        <authorList>
            <person name="Haridas S."/>
            <person name="Albert R."/>
            <person name="Binder M."/>
            <person name="Bloem J."/>
            <person name="Labutti K."/>
            <person name="Salamov A."/>
            <person name="Andreopoulos B."/>
            <person name="Baker S."/>
            <person name="Barry K."/>
            <person name="Bills G."/>
            <person name="Bluhm B."/>
            <person name="Cannon C."/>
            <person name="Castanera R."/>
            <person name="Culley D."/>
            <person name="Daum C."/>
            <person name="Ezra D."/>
            <person name="Gonzalez J."/>
            <person name="Henrissat B."/>
            <person name="Kuo A."/>
            <person name="Liang C."/>
            <person name="Lipzen A."/>
            <person name="Lutzoni F."/>
            <person name="Magnuson J."/>
            <person name="Mondo S."/>
            <person name="Nolan M."/>
            <person name="Ohm R."/>
            <person name="Pangilinan J."/>
            <person name="Park H.-J."/>
            <person name="Ramirez L."/>
            <person name="Alfaro M."/>
            <person name="Sun H."/>
            <person name="Tritt A."/>
            <person name="Yoshinaga Y."/>
            <person name="Zwiers L.-H."/>
            <person name="Turgeon B."/>
            <person name="Goodwin S."/>
            <person name="Spatafora J."/>
            <person name="Crous P."/>
            <person name="Grigoriev I."/>
        </authorList>
    </citation>
    <scope>NUCLEOTIDE SEQUENCE</scope>
    <source>
        <strain evidence="8">CBS 262.69</strain>
    </source>
</reference>
<evidence type="ECO:0000259" key="7">
    <source>
        <dbReference type="PROSITE" id="PS51194"/>
    </source>
</evidence>
<dbReference type="InterPro" id="IPR052431">
    <property type="entry name" value="SKI2_subfamily_helicases"/>
</dbReference>
<keyword evidence="4" id="KW-0067">ATP-binding</keyword>
<organism evidence="8 9">
    <name type="scientific">Trichodelitschia bisporula</name>
    <dbReference type="NCBI Taxonomy" id="703511"/>
    <lineage>
        <taxon>Eukaryota</taxon>
        <taxon>Fungi</taxon>
        <taxon>Dikarya</taxon>
        <taxon>Ascomycota</taxon>
        <taxon>Pezizomycotina</taxon>
        <taxon>Dothideomycetes</taxon>
        <taxon>Dothideomycetes incertae sedis</taxon>
        <taxon>Phaeotrichales</taxon>
        <taxon>Phaeotrichaceae</taxon>
        <taxon>Trichodelitschia</taxon>
    </lineage>
</organism>
<feature type="compositionally biased region" description="Low complexity" evidence="5">
    <location>
        <begin position="574"/>
        <end position="583"/>
    </location>
</feature>
<proteinExistence type="predicted"/>
<evidence type="ECO:0000256" key="1">
    <source>
        <dbReference type="ARBA" id="ARBA00022741"/>
    </source>
</evidence>
<feature type="region of interest" description="Disordered" evidence="5">
    <location>
        <begin position="1753"/>
        <end position="1802"/>
    </location>
</feature>
<dbReference type="InterPro" id="IPR011545">
    <property type="entry name" value="DEAD/DEAH_box_helicase_dom"/>
</dbReference>
<dbReference type="Gene3D" id="3.40.50.300">
    <property type="entry name" value="P-loop containing nucleotide triphosphate hydrolases"/>
    <property type="match status" value="2"/>
</dbReference>
<dbReference type="Pfam" id="PF23002">
    <property type="entry name" value="PIN-like_DDX60"/>
    <property type="match status" value="1"/>
</dbReference>
<feature type="region of interest" description="Disordered" evidence="5">
    <location>
        <begin position="162"/>
        <end position="188"/>
    </location>
</feature>
<feature type="region of interest" description="Disordered" evidence="5">
    <location>
        <begin position="206"/>
        <end position="242"/>
    </location>
</feature>
<dbReference type="CDD" id="cd18025">
    <property type="entry name" value="DEXHc_DDX60"/>
    <property type="match status" value="1"/>
</dbReference>
<keyword evidence="3" id="KW-0347">Helicase</keyword>